<organism evidence="10 11">
    <name type="scientific">Vagococcus coleopterorum</name>
    <dbReference type="NCBI Taxonomy" id="2714946"/>
    <lineage>
        <taxon>Bacteria</taxon>
        <taxon>Bacillati</taxon>
        <taxon>Bacillota</taxon>
        <taxon>Bacilli</taxon>
        <taxon>Lactobacillales</taxon>
        <taxon>Enterococcaceae</taxon>
        <taxon>Vagococcus</taxon>
    </lineage>
</organism>
<proteinExistence type="predicted"/>
<gene>
    <name evidence="10" type="primary">mscL</name>
    <name evidence="10" type="ORF">G7081_06645</name>
</gene>
<keyword evidence="4 9" id="KW-0812">Transmembrane</keyword>
<evidence type="ECO:0000256" key="1">
    <source>
        <dbReference type="ARBA" id="ARBA00004141"/>
    </source>
</evidence>
<sequence length="159" mass="17409">MKNILKEFKSFILGDKLNVAIGLVIGGAFTTLVNALSGSVITPLISLIVKLITGSKNAEFEMTLNIFGVNFHIGDLISAIITFIITAFILFMIIKGLDKTKEKVAVEGLENPTKVAMETRDLMKEMTKYLANMNGVSAADAKKLIEAIEKDNEEIEENK</sequence>
<keyword evidence="3" id="KW-1003">Cell membrane</keyword>
<dbReference type="SUPFAM" id="SSF81330">
    <property type="entry name" value="Gated mechanosensitive channel"/>
    <property type="match status" value="1"/>
</dbReference>
<keyword evidence="2" id="KW-0813">Transport</keyword>
<accession>A0A6G8APA9</accession>
<dbReference type="Pfam" id="PF01741">
    <property type="entry name" value="MscL"/>
    <property type="match status" value="1"/>
</dbReference>
<reference evidence="10 11" key="1">
    <citation type="submission" date="2020-03" db="EMBL/GenBank/DDBJ databases">
        <title>Vagococcus sp. nov., isolated from beetles.</title>
        <authorList>
            <person name="Hyun D.-W."/>
            <person name="Bae J.-W."/>
        </authorList>
    </citation>
    <scope>NUCLEOTIDE SEQUENCE [LARGE SCALE GENOMIC DNA]</scope>
    <source>
        <strain evidence="10 11">HDW17A</strain>
    </source>
</reference>
<evidence type="ECO:0000256" key="9">
    <source>
        <dbReference type="SAM" id="Phobius"/>
    </source>
</evidence>
<evidence type="ECO:0000313" key="11">
    <source>
        <dbReference type="Proteomes" id="UP000500890"/>
    </source>
</evidence>
<dbReference type="GO" id="GO:0008381">
    <property type="term" value="F:mechanosensitive monoatomic ion channel activity"/>
    <property type="evidence" value="ECO:0007669"/>
    <property type="project" value="InterPro"/>
</dbReference>
<dbReference type="InterPro" id="IPR001185">
    <property type="entry name" value="MS_channel"/>
</dbReference>
<evidence type="ECO:0000256" key="3">
    <source>
        <dbReference type="ARBA" id="ARBA00022475"/>
    </source>
</evidence>
<dbReference type="PANTHER" id="PTHR30266">
    <property type="entry name" value="MECHANOSENSITIVE CHANNEL MSCL"/>
    <property type="match status" value="1"/>
</dbReference>
<keyword evidence="11" id="KW-1185">Reference proteome</keyword>
<evidence type="ECO:0000256" key="2">
    <source>
        <dbReference type="ARBA" id="ARBA00022448"/>
    </source>
</evidence>
<evidence type="ECO:0000313" key="10">
    <source>
        <dbReference type="EMBL" id="QIL46765.1"/>
    </source>
</evidence>
<dbReference type="GO" id="GO:0016020">
    <property type="term" value="C:membrane"/>
    <property type="evidence" value="ECO:0007669"/>
    <property type="project" value="UniProtKB-SubCell"/>
</dbReference>
<keyword evidence="7 9" id="KW-0472">Membrane</keyword>
<feature type="transmembrane region" description="Helical" evidence="9">
    <location>
        <begin position="69"/>
        <end position="94"/>
    </location>
</feature>
<keyword evidence="8" id="KW-0407">Ion channel</keyword>
<dbReference type="EMBL" id="CP049886">
    <property type="protein sequence ID" value="QIL46765.1"/>
    <property type="molecule type" value="Genomic_DNA"/>
</dbReference>
<evidence type="ECO:0000256" key="7">
    <source>
        <dbReference type="ARBA" id="ARBA00023136"/>
    </source>
</evidence>
<evidence type="ECO:0000256" key="8">
    <source>
        <dbReference type="ARBA" id="ARBA00023303"/>
    </source>
</evidence>
<dbReference type="InterPro" id="IPR036019">
    <property type="entry name" value="MscL_channel"/>
</dbReference>
<evidence type="ECO:0000256" key="6">
    <source>
        <dbReference type="ARBA" id="ARBA00023065"/>
    </source>
</evidence>
<dbReference type="AlphaFoldDB" id="A0A6G8APA9"/>
<feature type="transmembrane region" description="Helical" evidence="9">
    <location>
        <begin position="21"/>
        <end position="49"/>
    </location>
</feature>
<evidence type="ECO:0000256" key="5">
    <source>
        <dbReference type="ARBA" id="ARBA00022989"/>
    </source>
</evidence>
<protein>
    <submittedName>
        <fullName evidence="10">Large conductance mechanosensitive channel protein MscL</fullName>
    </submittedName>
</protein>
<keyword evidence="6" id="KW-0406">Ion transport</keyword>
<dbReference type="NCBIfam" id="TIGR00220">
    <property type="entry name" value="mscL"/>
    <property type="match status" value="1"/>
</dbReference>
<name>A0A6G8APA9_9ENTE</name>
<dbReference type="Gene3D" id="1.10.1200.120">
    <property type="entry name" value="Large-conductance mechanosensitive channel, MscL, domain 1"/>
    <property type="match status" value="1"/>
</dbReference>
<dbReference type="KEGG" id="vah:G7081_06645"/>
<dbReference type="RefSeq" id="WP_166008153.1">
    <property type="nucleotide sequence ID" value="NZ_CP049886.1"/>
</dbReference>
<dbReference type="PANTHER" id="PTHR30266:SF2">
    <property type="entry name" value="LARGE-CONDUCTANCE MECHANOSENSITIVE CHANNEL"/>
    <property type="match status" value="1"/>
</dbReference>
<keyword evidence="5 9" id="KW-1133">Transmembrane helix</keyword>
<dbReference type="InterPro" id="IPR037673">
    <property type="entry name" value="MSC/AndL"/>
</dbReference>
<dbReference type="Proteomes" id="UP000500890">
    <property type="component" value="Chromosome"/>
</dbReference>
<evidence type="ECO:0000256" key="4">
    <source>
        <dbReference type="ARBA" id="ARBA00022692"/>
    </source>
</evidence>
<comment type="subcellular location">
    <subcellularLocation>
        <location evidence="1">Membrane</location>
        <topology evidence="1">Multi-pass membrane protein</topology>
    </subcellularLocation>
</comment>